<dbReference type="GO" id="GO:0051537">
    <property type="term" value="F:2 iron, 2 sulfur cluster binding"/>
    <property type="evidence" value="ECO:0007669"/>
    <property type="project" value="UniProtKB-KW"/>
</dbReference>
<name>A0A1V2F097_AERHY</name>
<dbReference type="InterPro" id="IPR047057">
    <property type="entry name" value="MerR_fam"/>
</dbReference>
<reference evidence="8" key="1">
    <citation type="journal article" date="2018" name="Genome Biol.">
        <title>SKESA: strategic k-mer extension for scrupulous assemblies.</title>
        <authorList>
            <person name="Souvorov A."/>
            <person name="Agarwala R."/>
            <person name="Lipman D.J."/>
        </authorList>
    </citation>
    <scope>NUCLEOTIDE SEQUENCE</scope>
    <source>
        <strain evidence="8">OLC2673_Aeromonas</strain>
    </source>
</reference>
<dbReference type="SMR" id="A0A1V2F097"/>
<dbReference type="GO" id="GO:0003677">
    <property type="term" value="F:DNA binding"/>
    <property type="evidence" value="ECO:0007669"/>
    <property type="project" value="UniProtKB-KW"/>
</dbReference>
<dbReference type="SUPFAM" id="SSF46955">
    <property type="entry name" value="Putative DNA-binding domain"/>
    <property type="match status" value="1"/>
</dbReference>
<evidence type="ECO:0000313" key="8">
    <source>
        <dbReference type="EMBL" id="HAT6346384.1"/>
    </source>
</evidence>
<evidence type="ECO:0000256" key="2">
    <source>
        <dbReference type="ARBA" id="ARBA00022714"/>
    </source>
</evidence>
<dbReference type="RefSeq" id="WP_017410890.1">
    <property type="nucleotide sequence ID" value="NZ_AP019193.1"/>
</dbReference>
<protein>
    <recommendedName>
        <fullName evidence="1">Redox-sensitive transcriptional activator SoxR</fullName>
    </recommendedName>
</protein>
<dbReference type="NCBIfam" id="TIGR01950">
    <property type="entry name" value="SoxR"/>
    <property type="match status" value="1"/>
</dbReference>
<dbReference type="PANTHER" id="PTHR30204:SF0">
    <property type="entry name" value="REDOX-SENSITIVE TRANSCRIPTIONAL ACTIVATOR SOXR"/>
    <property type="match status" value="1"/>
</dbReference>
<feature type="domain" description="HTH merR-type" evidence="7">
    <location>
        <begin position="8"/>
        <end position="73"/>
    </location>
</feature>
<dbReference type="GO" id="GO:0003700">
    <property type="term" value="F:DNA-binding transcription factor activity"/>
    <property type="evidence" value="ECO:0007669"/>
    <property type="project" value="InterPro"/>
</dbReference>
<dbReference type="KEGG" id="aaj:BOQ57_13935"/>
<evidence type="ECO:0000313" key="9">
    <source>
        <dbReference type="EMBL" id="WEE24472.1"/>
    </source>
</evidence>
<dbReference type="PRINTS" id="PR00040">
    <property type="entry name" value="HTHMERR"/>
</dbReference>
<dbReference type="GO" id="GO:0046872">
    <property type="term" value="F:metal ion binding"/>
    <property type="evidence" value="ECO:0007669"/>
    <property type="project" value="UniProtKB-KW"/>
</dbReference>
<dbReference type="KEGG" id="ahi:VU14_08180"/>
<dbReference type="EMBL" id="CP118942">
    <property type="protein sequence ID" value="WEE24472.1"/>
    <property type="molecule type" value="Genomic_DNA"/>
</dbReference>
<keyword evidence="3" id="KW-0408">Iron</keyword>
<reference evidence="9" key="3">
    <citation type="submission" date="2023-02" db="EMBL/GenBank/DDBJ databases">
        <title>The sequence of Aeromonas hydrophila K533.</title>
        <authorList>
            <person name="Luo X."/>
        </authorList>
    </citation>
    <scope>NUCLEOTIDE SEQUENCE</scope>
    <source>
        <strain evidence="9">K533</strain>
    </source>
</reference>
<evidence type="ECO:0000259" key="7">
    <source>
        <dbReference type="PROSITE" id="PS50937"/>
    </source>
</evidence>
<dbReference type="InterPro" id="IPR010211">
    <property type="entry name" value="Redox-sen_tscrpt-act_SoxR"/>
</dbReference>
<evidence type="ECO:0000256" key="6">
    <source>
        <dbReference type="SAM" id="MobiDB-lite"/>
    </source>
</evidence>
<evidence type="ECO:0000256" key="1">
    <source>
        <dbReference type="ARBA" id="ARBA00014474"/>
    </source>
</evidence>
<dbReference type="PROSITE" id="PS00552">
    <property type="entry name" value="HTH_MERR_1"/>
    <property type="match status" value="1"/>
</dbReference>
<evidence type="ECO:0000256" key="5">
    <source>
        <dbReference type="ARBA" id="ARBA00023125"/>
    </source>
</evidence>
<dbReference type="EMBL" id="DACTUL010000051">
    <property type="protein sequence ID" value="HAT6346384.1"/>
    <property type="molecule type" value="Genomic_DNA"/>
</dbReference>
<organism evidence="8 10">
    <name type="scientific">Aeromonas hydrophila</name>
    <dbReference type="NCBI Taxonomy" id="644"/>
    <lineage>
        <taxon>Bacteria</taxon>
        <taxon>Pseudomonadati</taxon>
        <taxon>Pseudomonadota</taxon>
        <taxon>Gammaproteobacteria</taxon>
        <taxon>Aeromonadales</taxon>
        <taxon>Aeromonadaceae</taxon>
        <taxon>Aeromonas</taxon>
    </lineage>
</organism>
<evidence type="ECO:0000256" key="4">
    <source>
        <dbReference type="ARBA" id="ARBA00023014"/>
    </source>
</evidence>
<dbReference type="Gene3D" id="1.10.1660.10">
    <property type="match status" value="1"/>
</dbReference>
<dbReference type="PANTHER" id="PTHR30204">
    <property type="entry name" value="REDOX-CYCLING DRUG-SENSING TRANSCRIPTIONAL ACTIVATOR SOXR"/>
    <property type="match status" value="1"/>
</dbReference>
<dbReference type="AlphaFoldDB" id="A0A1V2F097"/>
<dbReference type="Pfam" id="PF13411">
    <property type="entry name" value="MerR_1"/>
    <property type="match status" value="1"/>
</dbReference>
<keyword evidence="2" id="KW-0001">2Fe-2S</keyword>
<dbReference type="InterPro" id="IPR000551">
    <property type="entry name" value="MerR-type_HTH_dom"/>
</dbReference>
<proteinExistence type="predicted"/>
<dbReference type="CDD" id="cd01110">
    <property type="entry name" value="HTH_SoxR"/>
    <property type="match status" value="1"/>
</dbReference>
<dbReference type="GO" id="GO:0006979">
    <property type="term" value="P:response to oxidative stress"/>
    <property type="evidence" value="ECO:0007669"/>
    <property type="project" value="InterPro"/>
</dbReference>
<dbReference type="Proteomes" id="UP000859505">
    <property type="component" value="Unassembled WGS sequence"/>
</dbReference>
<keyword evidence="5" id="KW-0238">DNA-binding</keyword>
<sequence>MERKWLAIGQIAKRSGVKASALRFYEQKGLIGSVRSEGGQRLYPQDVLRRIAFIRVAQGMGLSLGEIGEALAGLPEGRTPDRRDWDGIAGQWQSLLDRRITALQQLKEKLGACIGCGCLSLEHCALYNPDDQAAGQGEGPRYLLGDTPPSGPAAK</sequence>
<keyword evidence="2" id="KW-0479">Metal-binding</keyword>
<dbReference type="PROSITE" id="PS50937">
    <property type="entry name" value="HTH_MERR_2"/>
    <property type="match status" value="1"/>
</dbReference>
<gene>
    <name evidence="8" type="primary">soxR</name>
    <name evidence="8" type="ORF">JAJ28_004193</name>
    <name evidence="9" type="ORF">PY771_12320</name>
</gene>
<dbReference type="Proteomes" id="UP001214666">
    <property type="component" value="Chromosome"/>
</dbReference>
<dbReference type="InterPro" id="IPR009061">
    <property type="entry name" value="DNA-bd_dom_put_sf"/>
</dbReference>
<dbReference type="SMART" id="SM00422">
    <property type="entry name" value="HTH_MERR"/>
    <property type="match status" value="1"/>
</dbReference>
<reference evidence="8" key="2">
    <citation type="submission" date="2020-01" db="EMBL/GenBank/DDBJ databases">
        <authorList>
            <consortium name="NCBI Pathogen Detection Project"/>
        </authorList>
    </citation>
    <scope>NUCLEOTIDE SEQUENCE</scope>
    <source>
        <strain evidence="8">OLC2673_Aeromonas</strain>
    </source>
</reference>
<keyword evidence="4" id="KW-0411">Iron-sulfur</keyword>
<evidence type="ECO:0000256" key="3">
    <source>
        <dbReference type="ARBA" id="ARBA00023004"/>
    </source>
</evidence>
<evidence type="ECO:0000313" key="10">
    <source>
        <dbReference type="Proteomes" id="UP000859505"/>
    </source>
</evidence>
<accession>A0A1V2F097</accession>
<feature type="region of interest" description="Disordered" evidence="6">
    <location>
        <begin position="134"/>
        <end position="155"/>
    </location>
</feature>